<dbReference type="PANTHER" id="PTHR43399">
    <property type="entry name" value="SUBTILISIN-RELATED"/>
    <property type="match status" value="1"/>
</dbReference>
<keyword evidence="5 7" id="KW-0720">Serine protease</keyword>
<feature type="active site" description="Charge relay system" evidence="7">
    <location>
        <position position="874"/>
    </location>
</feature>
<dbReference type="OrthoDB" id="3223806at2759"/>
<name>A0A178CVJ1_9EURO</name>
<evidence type="ECO:0000256" key="7">
    <source>
        <dbReference type="PROSITE-ProRule" id="PRU01240"/>
    </source>
</evidence>
<keyword evidence="3" id="KW-0732">Signal</keyword>
<dbReference type="InterPro" id="IPR023828">
    <property type="entry name" value="Peptidase_S8_Ser-AS"/>
</dbReference>
<dbReference type="PROSITE" id="PS00138">
    <property type="entry name" value="SUBTILASE_SER"/>
    <property type="match status" value="1"/>
</dbReference>
<keyword evidence="11" id="KW-1185">Reference proteome</keyword>
<dbReference type="Gene3D" id="3.40.50.200">
    <property type="entry name" value="Peptidase S8/S53 domain"/>
    <property type="match status" value="1"/>
</dbReference>
<evidence type="ECO:0000313" key="11">
    <source>
        <dbReference type="Proteomes" id="UP000185904"/>
    </source>
</evidence>
<dbReference type="InterPro" id="IPR036852">
    <property type="entry name" value="Peptidase_S8/S53_dom_sf"/>
</dbReference>
<dbReference type="CDD" id="cd04842">
    <property type="entry name" value="Peptidases_S8_Kp43_protease"/>
    <property type="match status" value="1"/>
</dbReference>
<comment type="caution">
    <text evidence="10">The sequence shown here is derived from an EMBL/GenBank/DDBJ whole genome shotgun (WGS) entry which is preliminary data.</text>
</comment>
<accession>A0A178CVJ1</accession>
<dbReference type="GeneID" id="34590930"/>
<evidence type="ECO:0000256" key="2">
    <source>
        <dbReference type="ARBA" id="ARBA00022670"/>
    </source>
</evidence>
<feature type="active site" description="Charge relay system" evidence="7">
    <location>
        <position position="637"/>
    </location>
</feature>
<dbReference type="InterPro" id="IPR000209">
    <property type="entry name" value="Peptidase_S8/S53_dom"/>
</dbReference>
<dbReference type="EMBL" id="LVCJ01000053">
    <property type="protein sequence ID" value="OAL33202.1"/>
    <property type="molecule type" value="Genomic_DNA"/>
</dbReference>
<dbReference type="SUPFAM" id="SSF49785">
    <property type="entry name" value="Galactose-binding domain-like"/>
    <property type="match status" value="1"/>
</dbReference>
<dbReference type="Proteomes" id="UP000185904">
    <property type="component" value="Unassembled WGS sequence"/>
</dbReference>
<feature type="active site" description="Charge relay system" evidence="7">
    <location>
        <position position="680"/>
    </location>
</feature>
<reference evidence="10 11" key="1">
    <citation type="submission" date="2016-03" db="EMBL/GenBank/DDBJ databases">
        <title>The draft genome sequence of Fonsecaea nubica causative agent of cutaneous subcutaneous infection in human host.</title>
        <authorList>
            <person name="Costa F."/>
            <person name="Sybren D.H."/>
            <person name="Raittz R.T."/>
            <person name="Weiss V.A."/>
            <person name="Leao A.C."/>
            <person name="Gomes R."/>
            <person name="De Souza E.M."/>
            <person name="Pedrosa F.O."/>
            <person name="Steffens M.B."/>
            <person name="Bombassaro A."/>
            <person name="Tadra-Sfeir M.Z."/>
            <person name="Moreno L.F."/>
            <person name="Najafzadeh M.J."/>
            <person name="Felipe M.S."/>
            <person name="Teixeira M."/>
            <person name="Sun J."/>
            <person name="Xi L."/>
            <person name="Castro M.A."/>
            <person name="Vicente V.A."/>
        </authorList>
    </citation>
    <scope>NUCLEOTIDE SEQUENCE [LARGE SCALE GENOMIC DNA]</scope>
    <source>
        <strain evidence="10 11">CBS 269.64</strain>
    </source>
</reference>
<dbReference type="RefSeq" id="XP_022498214.1">
    <property type="nucleotide sequence ID" value="XM_022645804.1"/>
</dbReference>
<feature type="region of interest" description="Disordered" evidence="8">
    <location>
        <begin position="223"/>
        <end position="249"/>
    </location>
</feature>
<protein>
    <recommendedName>
        <fullName evidence="9">Peptidase S8/S53 domain-containing protein</fullName>
    </recommendedName>
</protein>
<dbReference type="InterPro" id="IPR008979">
    <property type="entry name" value="Galactose-bd-like_sf"/>
</dbReference>
<dbReference type="GO" id="GO:0006508">
    <property type="term" value="P:proteolysis"/>
    <property type="evidence" value="ECO:0007669"/>
    <property type="project" value="UniProtKB-KW"/>
</dbReference>
<keyword evidence="4 7" id="KW-0378">Hydrolase</keyword>
<dbReference type="Pfam" id="PF00082">
    <property type="entry name" value="Peptidase_S8"/>
    <property type="match status" value="1"/>
</dbReference>
<dbReference type="AlphaFoldDB" id="A0A178CVJ1"/>
<keyword evidence="2 7" id="KW-0645">Protease</keyword>
<evidence type="ECO:0000259" key="9">
    <source>
        <dbReference type="Pfam" id="PF00082"/>
    </source>
</evidence>
<gene>
    <name evidence="10" type="ORF">AYO20_07519</name>
</gene>
<evidence type="ECO:0000256" key="3">
    <source>
        <dbReference type="ARBA" id="ARBA00022729"/>
    </source>
</evidence>
<dbReference type="PROSITE" id="PS00137">
    <property type="entry name" value="SUBTILASE_HIS"/>
    <property type="match status" value="1"/>
</dbReference>
<evidence type="ECO:0000256" key="4">
    <source>
        <dbReference type="ARBA" id="ARBA00022801"/>
    </source>
</evidence>
<dbReference type="Gene3D" id="2.60.120.380">
    <property type="match status" value="1"/>
</dbReference>
<dbReference type="PROSITE" id="PS51892">
    <property type="entry name" value="SUBTILASE"/>
    <property type="match status" value="1"/>
</dbReference>
<sequence>MTSTLIVDDRDVDDRASVRVRIHQREARHGYLEDHDTLATLLVYEVAVSSQQSITEAIKRIDLECHIANYDGSEAPIIWDVAPHGMNLVHGEQTDVTAGTIGGTGPSVRWEAGEAPNTQRFAIIYGSSRQGLASWVLDVNKFSEPTSVVFPSFRIAVLLRRSSNKKFQCTFRIDIAKRLGGFFVSSSPKDVFVYDPSLHPSSSPNTLRIEDLRKSIDFQNDPDKPFVRDEPFDPDTGKAVEPTAEGSTSIPTITLTSGYQLPAEGEIAPQQGLIKATELPRPEKSVEWAKLSSYFQGTAAAESPSTDVAPRREADTPPHIWVINRHFDEITVVVSKGGGFKTLPDETTTPTYSLVGEVTFSETLFRGPAVRETLAPYTEDCEYSSAVFPLWPGDSGFGTISIFTGSDKKLYLEDEMVPAGARIYFDQKADRQQLKNQSAAQSRDSPLFPITINGWTLDPEVANHSSTESNYILIQSWMPLTSLQMKELEQMDLTFHDRRLFYVNYADIYPQEYKISGSLREVARSPRGDRSRIPHKVDIVFHDDVNLEKVGKEIAKIAHLRPETMQFCQHKVQQLIQEQHLSDIASLDEVRVIEKVYKSTGRSHVARGILRADAAWDPVDPLIQTFEGEGEVIAVADKGFDSGHISNHHRAFWHQDGQGSRVLSIYPLSNIPLVNDFDGHGTHVCGLAVGSGHAAIEGGIDIQGTAPRANLVVQCLGPDYDGVPKDLWQLFEMPYWKDRARVHSNSWGMTCGRHQHGYEDRAKRIDQFVWEHTDMVICWAAGNDNINPGTGHPLAQIGAEAAAKNCITVGATNNDVHDADQLFEDSSCGPTREGRIKPDVVAPGIRLLSANSAHKGHPEEPSDDPMWSYMTGTSMATPLVAGCAAVLREALRGQMDIWEPSAALIKALLVNGAVRLENRNQSGFGRVNLANSYAAARGTVDSGFREGIIEDANAWGQIDVPISNHNGPVTLKVTLVWSDYHGARLQNGLYLAVMVPGKPKRYGNDENDQRRMDKTNNVQQVEWKRIPPPKASIIIRAWKLDRGLQEFACVWRVIPTA</sequence>
<evidence type="ECO:0000256" key="6">
    <source>
        <dbReference type="ARBA" id="ARBA00023145"/>
    </source>
</evidence>
<proteinExistence type="inferred from homology"/>
<dbReference type="InterPro" id="IPR015500">
    <property type="entry name" value="Peptidase_S8_subtilisin-rel"/>
</dbReference>
<organism evidence="10 11">
    <name type="scientific">Fonsecaea nubica</name>
    <dbReference type="NCBI Taxonomy" id="856822"/>
    <lineage>
        <taxon>Eukaryota</taxon>
        <taxon>Fungi</taxon>
        <taxon>Dikarya</taxon>
        <taxon>Ascomycota</taxon>
        <taxon>Pezizomycotina</taxon>
        <taxon>Eurotiomycetes</taxon>
        <taxon>Chaetothyriomycetidae</taxon>
        <taxon>Chaetothyriales</taxon>
        <taxon>Herpotrichiellaceae</taxon>
        <taxon>Fonsecaea</taxon>
    </lineage>
</organism>
<feature type="domain" description="Peptidase S8/S53" evidence="9">
    <location>
        <begin position="628"/>
        <end position="922"/>
    </location>
</feature>
<dbReference type="InterPro" id="IPR051048">
    <property type="entry name" value="Peptidase_S8/S53_subtilisin"/>
</dbReference>
<dbReference type="PANTHER" id="PTHR43399:SF4">
    <property type="entry name" value="CELL WALL-ASSOCIATED PROTEASE"/>
    <property type="match status" value="1"/>
</dbReference>
<dbReference type="InterPro" id="IPR022398">
    <property type="entry name" value="Peptidase_S8_His-AS"/>
</dbReference>
<dbReference type="GO" id="GO:0004252">
    <property type="term" value="F:serine-type endopeptidase activity"/>
    <property type="evidence" value="ECO:0007669"/>
    <property type="project" value="UniProtKB-UniRule"/>
</dbReference>
<keyword evidence="6" id="KW-0865">Zymogen</keyword>
<evidence type="ECO:0000256" key="5">
    <source>
        <dbReference type="ARBA" id="ARBA00022825"/>
    </source>
</evidence>
<dbReference type="InterPro" id="IPR034058">
    <property type="entry name" value="TagA/B/C/D_pept_dom"/>
</dbReference>
<evidence type="ECO:0000313" key="10">
    <source>
        <dbReference type="EMBL" id="OAL33202.1"/>
    </source>
</evidence>
<evidence type="ECO:0000256" key="8">
    <source>
        <dbReference type="SAM" id="MobiDB-lite"/>
    </source>
</evidence>
<dbReference type="SUPFAM" id="SSF52743">
    <property type="entry name" value="Subtilisin-like"/>
    <property type="match status" value="1"/>
</dbReference>
<comment type="similarity">
    <text evidence="1 7">Belongs to the peptidase S8 family.</text>
</comment>
<dbReference type="PRINTS" id="PR00723">
    <property type="entry name" value="SUBTILISIN"/>
</dbReference>
<feature type="compositionally biased region" description="Basic and acidic residues" evidence="8">
    <location>
        <begin position="223"/>
        <end position="238"/>
    </location>
</feature>
<evidence type="ECO:0000256" key="1">
    <source>
        <dbReference type="ARBA" id="ARBA00011073"/>
    </source>
</evidence>